<proteinExistence type="predicted"/>
<evidence type="ECO:0000313" key="3">
    <source>
        <dbReference type="Proteomes" id="UP000199656"/>
    </source>
</evidence>
<dbReference type="STRING" id="408074.SAMN05660909_05272"/>
<evidence type="ECO:0000259" key="1">
    <source>
        <dbReference type="PROSITE" id="PS51725"/>
    </source>
</evidence>
<dbReference type="PROSITE" id="PS51725">
    <property type="entry name" value="ABM"/>
    <property type="match status" value="1"/>
</dbReference>
<dbReference type="PANTHER" id="PTHR34474">
    <property type="entry name" value="SIGNAL TRANSDUCTION PROTEIN TRAP"/>
    <property type="match status" value="1"/>
</dbReference>
<feature type="domain" description="ABM" evidence="1">
    <location>
        <begin position="5"/>
        <end position="94"/>
    </location>
</feature>
<dbReference type="InterPro" id="IPR007138">
    <property type="entry name" value="ABM_dom"/>
</dbReference>
<dbReference type="InterPro" id="IPR011008">
    <property type="entry name" value="Dimeric_a/b-barrel"/>
</dbReference>
<dbReference type="SUPFAM" id="SSF54909">
    <property type="entry name" value="Dimeric alpha+beta barrel"/>
    <property type="match status" value="1"/>
</dbReference>
<dbReference type="InterPro" id="IPR050404">
    <property type="entry name" value="Heme-degrading_MO"/>
</dbReference>
<dbReference type="Pfam" id="PF03992">
    <property type="entry name" value="ABM"/>
    <property type="match status" value="1"/>
</dbReference>
<gene>
    <name evidence="2" type="ORF">SAMN05660909_05272</name>
</gene>
<dbReference type="AlphaFoldDB" id="A0A1H4GGY5"/>
<keyword evidence="2" id="KW-0560">Oxidoreductase</keyword>
<dbReference type="GO" id="GO:0004497">
    <property type="term" value="F:monooxygenase activity"/>
    <property type="evidence" value="ECO:0007669"/>
    <property type="project" value="UniProtKB-KW"/>
</dbReference>
<keyword evidence="3" id="KW-1185">Reference proteome</keyword>
<name>A0A1H4GGY5_9BACT</name>
<dbReference type="Proteomes" id="UP000199656">
    <property type="component" value="Unassembled WGS sequence"/>
</dbReference>
<sequence>MNKHFVAINYISCNSDYTERFEQLFASRAHAIDTMPGFINMHVLRPSKPGDDYLIVSYWESEQAFKDWTKSEQFIAGHKRGFEDLAKAKAEGKPAPMRSDFKIYQIISE</sequence>
<dbReference type="EMBL" id="FNRL01000038">
    <property type="protein sequence ID" value="SEB08138.1"/>
    <property type="molecule type" value="Genomic_DNA"/>
</dbReference>
<dbReference type="Gene3D" id="3.30.70.100">
    <property type="match status" value="1"/>
</dbReference>
<dbReference type="PANTHER" id="PTHR34474:SF2">
    <property type="entry name" value="SIGNAL TRANSDUCTION PROTEIN TRAP"/>
    <property type="match status" value="1"/>
</dbReference>
<reference evidence="3" key="1">
    <citation type="submission" date="2016-10" db="EMBL/GenBank/DDBJ databases">
        <authorList>
            <person name="Varghese N."/>
            <person name="Submissions S."/>
        </authorList>
    </citation>
    <scope>NUCLEOTIDE SEQUENCE [LARGE SCALE GENOMIC DNA]</scope>
    <source>
        <strain evidence="3">DSM 23920</strain>
    </source>
</reference>
<keyword evidence="2" id="KW-0503">Monooxygenase</keyword>
<protein>
    <submittedName>
        <fullName evidence="2">Heme-degrading monooxygenase HmoA</fullName>
    </submittedName>
</protein>
<evidence type="ECO:0000313" key="2">
    <source>
        <dbReference type="EMBL" id="SEB08138.1"/>
    </source>
</evidence>
<accession>A0A1H4GGY5</accession>
<organism evidence="2 3">
    <name type="scientific">Chitinophaga terrae</name>
    <name type="common">ex Kim and Jung 2007</name>
    <dbReference type="NCBI Taxonomy" id="408074"/>
    <lineage>
        <taxon>Bacteria</taxon>
        <taxon>Pseudomonadati</taxon>
        <taxon>Bacteroidota</taxon>
        <taxon>Chitinophagia</taxon>
        <taxon>Chitinophagales</taxon>
        <taxon>Chitinophagaceae</taxon>
        <taxon>Chitinophaga</taxon>
    </lineage>
</organism>
<dbReference type="RefSeq" id="WP_168928001.1">
    <property type="nucleotide sequence ID" value="NZ_BKAT01000061.1"/>
</dbReference>